<dbReference type="InterPro" id="IPR050390">
    <property type="entry name" value="C5-Methyltransferase"/>
</dbReference>
<keyword evidence="3" id="KW-0808">Transferase</keyword>
<accession>A0ABU7KCY4</accession>
<dbReference type="Gene3D" id="3.40.50.150">
    <property type="entry name" value="Vaccinia Virus protein VP39"/>
    <property type="match status" value="1"/>
</dbReference>
<dbReference type="GO" id="GO:0008168">
    <property type="term" value="F:methyltransferase activity"/>
    <property type="evidence" value="ECO:0007669"/>
    <property type="project" value="UniProtKB-KW"/>
</dbReference>
<organism evidence="6 7">
    <name type="scientific">Nocardiopsis codii</name>
    <dbReference type="NCBI Taxonomy" id="3065942"/>
    <lineage>
        <taxon>Bacteria</taxon>
        <taxon>Bacillati</taxon>
        <taxon>Actinomycetota</taxon>
        <taxon>Actinomycetes</taxon>
        <taxon>Streptosporangiales</taxon>
        <taxon>Nocardiopsidaceae</taxon>
        <taxon>Nocardiopsis</taxon>
    </lineage>
</organism>
<dbReference type="InterPro" id="IPR001525">
    <property type="entry name" value="C5_MeTfrase"/>
</dbReference>
<dbReference type="EC" id="2.1.1.37" evidence="1"/>
<reference evidence="6 7" key="1">
    <citation type="submission" date="2023-08" db="EMBL/GenBank/DDBJ databases">
        <authorList>
            <person name="Girao M."/>
            <person name="Carvalho M.F."/>
        </authorList>
    </citation>
    <scope>NUCLEOTIDE SEQUENCE [LARGE SCALE GENOMIC DNA]</scope>
    <source>
        <strain evidence="6 7">CT-R113</strain>
    </source>
</reference>
<dbReference type="EMBL" id="JAUZMY010000026">
    <property type="protein sequence ID" value="MEE2040089.1"/>
    <property type="molecule type" value="Genomic_DNA"/>
</dbReference>
<gene>
    <name evidence="6" type="ORF">Q8791_23000</name>
</gene>
<evidence type="ECO:0000313" key="6">
    <source>
        <dbReference type="EMBL" id="MEE2040089.1"/>
    </source>
</evidence>
<dbReference type="PANTHER" id="PTHR10629">
    <property type="entry name" value="CYTOSINE-SPECIFIC METHYLTRANSFERASE"/>
    <property type="match status" value="1"/>
</dbReference>
<dbReference type="InterPro" id="IPR029063">
    <property type="entry name" value="SAM-dependent_MTases_sf"/>
</dbReference>
<keyword evidence="2 6" id="KW-0489">Methyltransferase</keyword>
<dbReference type="Pfam" id="PF00145">
    <property type="entry name" value="DNA_methylase"/>
    <property type="match status" value="2"/>
</dbReference>
<evidence type="ECO:0000256" key="5">
    <source>
        <dbReference type="ARBA" id="ARBA00022747"/>
    </source>
</evidence>
<dbReference type="Gene3D" id="3.90.120.10">
    <property type="entry name" value="DNA Methylase, subunit A, domain 2"/>
    <property type="match status" value="1"/>
</dbReference>
<evidence type="ECO:0000256" key="2">
    <source>
        <dbReference type="ARBA" id="ARBA00022603"/>
    </source>
</evidence>
<name>A0ABU7KCY4_9ACTN</name>
<evidence type="ECO:0000256" key="3">
    <source>
        <dbReference type="ARBA" id="ARBA00022679"/>
    </source>
</evidence>
<dbReference type="SUPFAM" id="SSF53335">
    <property type="entry name" value="S-adenosyl-L-methionine-dependent methyltransferases"/>
    <property type="match status" value="1"/>
</dbReference>
<dbReference type="Proteomes" id="UP001356095">
    <property type="component" value="Unassembled WGS sequence"/>
</dbReference>
<protein>
    <recommendedName>
        <fullName evidence="1">DNA (cytosine-5-)-methyltransferase</fullName>
        <ecNumber evidence="1">2.1.1.37</ecNumber>
    </recommendedName>
</protein>
<sequence length="435" mass="48736">MADYFCGAGGSSTGAIQVPGVTIEMAANHWPMAVDTHNRNHPHTRHDCADLSQVDPRRHPTTDIGWFSPECTKQTRAQGVKRSARQQFDLFTSNDEMDSAERSRATMWDVIRFAEFHQYRYVIVENVIDIRGWALWPAWAMSLSCLEYEFRFISLNSMFASALGDPAAQSRNRGYIVAWRRGETAPDFDAWLRPFADCPTHGRVQAVKSWKNGKTYGEYGPQYIWRCPRVECRNTQVHPRVRPAVDIIDWTVPALRIGDRTTPLVPNTMRRIRSGVAAYGRPVEDGTHVKPWITELRGGGSKHRPMAHPLSTVTAGGNHHAVTIPDLIYPYYGKSALRPAGRPLPTVTTVDTCALLEGGTIRDVDDLRYRMLKPHEYAAAQQFPADYQWPKTKSEYLVRMAGNAVSTNAARDLVGMVAAQMDPSIVPTWSLGAAA</sequence>
<evidence type="ECO:0000313" key="7">
    <source>
        <dbReference type="Proteomes" id="UP001356095"/>
    </source>
</evidence>
<comment type="caution">
    <text evidence="6">The sequence shown here is derived from an EMBL/GenBank/DDBJ whole genome shotgun (WGS) entry which is preliminary data.</text>
</comment>
<keyword evidence="5" id="KW-0680">Restriction system</keyword>
<keyword evidence="7" id="KW-1185">Reference proteome</keyword>
<keyword evidence="4" id="KW-0949">S-adenosyl-L-methionine</keyword>
<dbReference type="PANTHER" id="PTHR10629:SF52">
    <property type="entry name" value="DNA (CYTOSINE-5)-METHYLTRANSFERASE 1"/>
    <property type="match status" value="1"/>
</dbReference>
<dbReference type="GO" id="GO:0032259">
    <property type="term" value="P:methylation"/>
    <property type="evidence" value="ECO:0007669"/>
    <property type="project" value="UniProtKB-KW"/>
</dbReference>
<dbReference type="RefSeq" id="WP_330093998.1">
    <property type="nucleotide sequence ID" value="NZ_JAUZMY010000026.1"/>
</dbReference>
<evidence type="ECO:0000256" key="1">
    <source>
        <dbReference type="ARBA" id="ARBA00011975"/>
    </source>
</evidence>
<evidence type="ECO:0000256" key="4">
    <source>
        <dbReference type="ARBA" id="ARBA00022691"/>
    </source>
</evidence>
<proteinExistence type="predicted"/>